<evidence type="ECO:0000313" key="8">
    <source>
        <dbReference type="EnsemblPlants" id="Kaladp0018s0155.2.v1.1"/>
    </source>
</evidence>
<dbReference type="Gramene" id="Kaladp0018s0155.2.v1.1">
    <property type="protein sequence ID" value="Kaladp0018s0155.2.v1.1"/>
    <property type="gene ID" value="Kaladp0018s0155.v1.1"/>
</dbReference>
<name>A0A7N0T1G8_KALFE</name>
<feature type="compositionally biased region" description="Basic residues" evidence="6">
    <location>
        <begin position="98"/>
        <end position="109"/>
    </location>
</feature>
<dbReference type="Pfam" id="PF02362">
    <property type="entry name" value="B3"/>
    <property type="match status" value="1"/>
</dbReference>
<evidence type="ECO:0000256" key="6">
    <source>
        <dbReference type="SAM" id="MobiDB-lite"/>
    </source>
</evidence>
<feature type="compositionally biased region" description="Acidic residues" evidence="6">
    <location>
        <begin position="32"/>
        <end position="92"/>
    </location>
</feature>
<dbReference type="PANTHER" id="PTHR31920">
    <property type="entry name" value="B3 DOMAIN-CONTAINING"/>
    <property type="match status" value="1"/>
</dbReference>
<keyword evidence="9" id="KW-1185">Reference proteome</keyword>
<evidence type="ECO:0000256" key="4">
    <source>
        <dbReference type="ARBA" id="ARBA00023163"/>
    </source>
</evidence>
<keyword evidence="4" id="KW-0804">Transcription</keyword>
<dbReference type="InterPro" id="IPR050655">
    <property type="entry name" value="Plant_B3_domain"/>
</dbReference>
<feature type="domain" description="TF-B3" evidence="7">
    <location>
        <begin position="145"/>
        <end position="244"/>
    </location>
</feature>
<keyword evidence="2" id="KW-0805">Transcription regulation</keyword>
<evidence type="ECO:0000259" key="7">
    <source>
        <dbReference type="PROSITE" id="PS50863"/>
    </source>
</evidence>
<evidence type="ECO:0000256" key="3">
    <source>
        <dbReference type="ARBA" id="ARBA00023125"/>
    </source>
</evidence>
<dbReference type="Proteomes" id="UP000594263">
    <property type="component" value="Unplaced"/>
</dbReference>
<feature type="region of interest" description="Disordered" evidence="6">
    <location>
        <begin position="26"/>
        <end position="126"/>
    </location>
</feature>
<accession>A0A7N0T1G8</accession>
<evidence type="ECO:0000256" key="1">
    <source>
        <dbReference type="ARBA" id="ARBA00004123"/>
    </source>
</evidence>
<dbReference type="GO" id="GO:0003677">
    <property type="term" value="F:DNA binding"/>
    <property type="evidence" value="ECO:0007669"/>
    <property type="project" value="UniProtKB-KW"/>
</dbReference>
<dbReference type="Gene3D" id="2.40.330.10">
    <property type="entry name" value="DNA-binding pseudobarrel domain"/>
    <property type="match status" value="1"/>
</dbReference>
<sequence length="248" mass="28273">MRGDFLVFRYDGLSAFDVTIFDYTACEKQENEPDDTQEQEDDSGGSDDEEQEDSDDEGDDDDIDHVDEDSYDDTGDDDIDYIIIESSDESYEADSNTSRHRAPKRKHVSSRSGSSKGGGSSRKRAYNRHEWVDSDAELLVEPDNLYFIFTQRFGKRENQLAVPSVAVRDFNVELEDKILYRDPAGREYVGRVSKWKTGQIWIGGWKSFCKKNQLTADDKCICELVVSGGERKCGAMRVHIIRNAFKNV</sequence>
<dbReference type="SUPFAM" id="SSF101936">
    <property type="entry name" value="DNA-binding pseudobarrel domain"/>
    <property type="match status" value="1"/>
</dbReference>
<dbReference type="InterPro" id="IPR015300">
    <property type="entry name" value="DNA-bd_pseudobarrel_sf"/>
</dbReference>
<dbReference type="GO" id="GO:0005634">
    <property type="term" value="C:nucleus"/>
    <property type="evidence" value="ECO:0007669"/>
    <property type="project" value="UniProtKB-SubCell"/>
</dbReference>
<organism evidence="8 9">
    <name type="scientific">Kalanchoe fedtschenkoi</name>
    <name type="common">Lavender scallops</name>
    <name type="synonym">South American air plant</name>
    <dbReference type="NCBI Taxonomy" id="63787"/>
    <lineage>
        <taxon>Eukaryota</taxon>
        <taxon>Viridiplantae</taxon>
        <taxon>Streptophyta</taxon>
        <taxon>Embryophyta</taxon>
        <taxon>Tracheophyta</taxon>
        <taxon>Spermatophyta</taxon>
        <taxon>Magnoliopsida</taxon>
        <taxon>eudicotyledons</taxon>
        <taxon>Gunneridae</taxon>
        <taxon>Pentapetalae</taxon>
        <taxon>Saxifragales</taxon>
        <taxon>Crassulaceae</taxon>
        <taxon>Kalanchoe</taxon>
    </lineage>
</organism>
<evidence type="ECO:0000256" key="2">
    <source>
        <dbReference type="ARBA" id="ARBA00023015"/>
    </source>
</evidence>
<dbReference type="InterPro" id="IPR003340">
    <property type="entry name" value="B3_DNA-bd"/>
</dbReference>
<evidence type="ECO:0000313" key="9">
    <source>
        <dbReference type="Proteomes" id="UP000594263"/>
    </source>
</evidence>
<proteinExistence type="predicted"/>
<reference evidence="8" key="1">
    <citation type="submission" date="2021-01" db="UniProtKB">
        <authorList>
            <consortium name="EnsemblPlants"/>
        </authorList>
    </citation>
    <scope>IDENTIFICATION</scope>
</reference>
<evidence type="ECO:0000256" key="5">
    <source>
        <dbReference type="ARBA" id="ARBA00023242"/>
    </source>
</evidence>
<comment type="subcellular location">
    <subcellularLocation>
        <location evidence="1">Nucleus</location>
    </subcellularLocation>
</comment>
<dbReference type="EnsemblPlants" id="Kaladp0018s0155.2.v1.1">
    <property type="protein sequence ID" value="Kaladp0018s0155.2.v1.1"/>
    <property type="gene ID" value="Kaladp0018s0155.v1.1"/>
</dbReference>
<dbReference type="SMART" id="SM01019">
    <property type="entry name" value="B3"/>
    <property type="match status" value="1"/>
</dbReference>
<dbReference type="CDD" id="cd10017">
    <property type="entry name" value="B3_DNA"/>
    <property type="match status" value="1"/>
</dbReference>
<dbReference type="PANTHER" id="PTHR31920:SF135">
    <property type="entry name" value="B3 DOMAIN-CONTAINING PROTEIN OS03G0621600-RELATED"/>
    <property type="match status" value="1"/>
</dbReference>
<keyword evidence="3" id="KW-0238">DNA-binding</keyword>
<dbReference type="PROSITE" id="PS50863">
    <property type="entry name" value="B3"/>
    <property type="match status" value="1"/>
</dbReference>
<dbReference type="AlphaFoldDB" id="A0A7N0T1G8"/>
<protein>
    <recommendedName>
        <fullName evidence="7">TF-B3 domain-containing protein</fullName>
    </recommendedName>
</protein>
<keyword evidence="5" id="KW-0539">Nucleus</keyword>